<dbReference type="Pfam" id="PF01027">
    <property type="entry name" value="Bax1-I"/>
    <property type="match status" value="1"/>
</dbReference>
<accession>A0A238YNQ9</accession>
<evidence type="ECO:0000256" key="4">
    <source>
        <dbReference type="ARBA" id="ARBA00023136"/>
    </source>
</evidence>
<keyword evidence="7" id="KW-1185">Reference proteome</keyword>
<sequence length="66" mass="7137">MNGITLSIIFLVFTQDSIASTFFVTGGTFAVMSLYGYFTRTNLSHWGNVLLMGLVGLCIASVVNLI</sequence>
<name>A0A238YNQ9_9BACT</name>
<protein>
    <submittedName>
        <fullName evidence="6">Inhibitor of apoptosis-promoting Bax1</fullName>
    </submittedName>
</protein>
<evidence type="ECO:0000256" key="3">
    <source>
        <dbReference type="ARBA" id="ARBA00022989"/>
    </source>
</evidence>
<evidence type="ECO:0000256" key="5">
    <source>
        <dbReference type="SAM" id="Phobius"/>
    </source>
</evidence>
<keyword evidence="2 5" id="KW-0812">Transmembrane</keyword>
<dbReference type="GO" id="GO:0016020">
    <property type="term" value="C:membrane"/>
    <property type="evidence" value="ECO:0007669"/>
    <property type="project" value="UniProtKB-SubCell"/>
</dbReference>
<evidence type="ECO:0000256" key="1">
    <source>
        <dbReference type="ARBA" id="ARBA00004141"/>
    </source>
</evidence>
<evidence type="ECO:0000313" key="7">
    <source>
        <dbReference type="Proteomes" id="UP000198310"/>
    </source>
</evidence>
<dbReference type="InterPro" id="IPR006214">
    <property type="entry name" value="Bax_inhibitor_1-related"/>
</dbReference>
<dbReference type="AlphaFoldDB" id="A0A238YNQ9"/>
<evidence type="ECO:0000313" key="6">
    <source>
        <dbReference type="EMBL" id="SNR72223.1"/>
    </source>
</evidence>
<dbReference type="EMBL" id="FZNS01000005">
    <property type="protein sequence ID" value="SNR72223.1"/>
    <property type="molecule type" value="Genomic_DNA"/>
</dbReference>
<dbReference type="Proteomes" id="UP000198310">
    <property type="component" value="Unassembled WGS sequence"/>
</dbReference>
<keyword evidence="4 5" id="KW-0472">Membrane</keyword>
<evidence type="ECO:0000256" key="2">
    <source>
        <dbReference type="ARBA" id="ARBA00022692"/>
    </source>
</evidence>
<organism evidence="6 7">
    <name type="scientific">Hymenobacter mucosus</name>
    <dbReference type="NCBI Taxonomy" id="1411120"/>
    <lineage>
        <taxon>Bacteria</taxon>
        <taxon>Pseudomonadati</taxon>
        <taxon>Bacteroidota</taxon>
        <taxon>Cytophagia</taxon>
        <taxon>Cytophagales</taxon>
        <taxon>Hymenobacteraceae</taxon>
        <taxon>Hymenobacter</taxon>
    </lineage>
</organism>
<reference evidence="7" key="1">
    <citation type="submission" date="2017-06" db="EMBL/GenBank/DDBJ databases">
        <authorList>
            <person name="Varghese N."/>
            <person name="Submissions S."/>
        </authorList>
    </citation>
    <scope>NUCLEOTIDE SEQUENCE [LARGE SCALE GENOMIC DNA]</scope>
    <source>
        <strain evidence="7">DSM 28041</strain>
    </source>
</reference>
<comment type="subcellular location">
    <subcellularLocation>
        <location evidence="1">Membrane</location>
        <topology evidence="1">Multi-pass membrane protein</topology>
    </subcellularLocation>
</comment>
<gene>
    <name evidence="6" type="ORF">SAMN06269173_105370</name>
</gene>
<keyword evidence="3 5" id="KW-1133">Transmembrane helix</keyword>
<feature type="transmembrane region" description="Helical" evidence="5">
    <location>
        <begin position="43"/>
        <end position="65"/>
    </location>
</feature>
<proteinExistence type="predicted"/>